<dbReference type="PRINTS" id="PR00598">
    <property type="entry name" value="HTHMARR"/>
</dbReference>
<dbReference type="RefSeq" id="WP_271052742.1">
    <property type="nucleotide sequence ID" value="NZ_JAQIIO010000001.1"/>
</dbReference>
<organism evidence="2 3">
    <name type="scientific">Aliiroseovarius salicola</name>
    <dbReference type="NCBI Taxonomy" id="3009082"/>
    <lineage>
        <taxon>Bacteria</taxon>
        <taxon>Pseudomonadati</taxon>
        <taxon>Pseudomonadota</taxon>
        <taxon>Alphaproteobacteria</taxon>
        <taxon>Rhodobacterales</taxon>
        <taxon>Paracoccaceae</taxon>
        <taxon>Aliiroseovarius</taxon>
    </lineage>
</organism>
<dbReference type="Gene3D" id="1.10.10.10">
    <property type="entry name" value="Winged helix-like DNA-binding domain superfamily/Winged helix DNA-binding domain"/>
    <property type="match status" value="1"/>
</dbReference>
<proteinExistence type="predicted"/>
<dbReference type="InterPro" id="IPR036390">
    <property type="entry name" value="WH_DNA-bd_sf"/>
</dbReference>
<dbReference type="Proteomes" id="UP001528040">
    <property type="component" value="Unassembled WGS sequence"/>
</dbReference>
<dbReference type="InterPro" id="IPR036388">
    <property type="entry name" value="WH-like_DNA-bd_sf"/>
</dbReference>
<dbReference type="PROSITE" id="PS50995">
    <property type="entry name" value="HTH_MARR_2"/>
    <property type="match status" value="1"/>
</dbReference>
<evidence type="ECO:0000259" key="1">
    <source>
        <dbReference type="PROSITE" id="PS50995"/>
    </source>
</evidence>
<sequence length="175" mass="19874">MATCSDDHTHLPQADPNLEPEFRAVMGIIAFHSFLENQLCDRHPGQDLSKLQSSILIRLDRPKRLGELARDTGTLPSTMTTAADQMERIGLVIRERDPNDRRAWLLVLTDEGRALRREYTRMSRMLLQDLLQLDDGELEVLARIGTKLHTNIQLAIQNPELIEKLDQAPNEGSLT</sequence>
<dbReference type="SUPFAM" id="SSF46785">
    <property type="entry name" value="Winged helix' DNA-binding domain"/>
    <property type="match status" value="1"/>
</dbReference>
<accession>A0ABT4VY01</accession>
<comment type="caution">
    <text evidence="2">The sequence shown here is derived from an EMBL/GenBank/DDBJ whole genome shotgun (WGS) entry which is preliminary data.</text>
</comment>
<name>A0ABT4VY01_9RHOB</name>
<reference evidence="2 3" key="1">
    <citation type="submission" date="2023-01" db="EMBL/GenBank/DDBJ databases">
        <authorList>
            <person name="Yoon J.-W."/>
        </authorList>
    </citation>
    <scope>NUCLEOTIDE SEQUENCE [LARGE SCALE GENOMIC DNA]</scope>
    <source>
        <strain evidence="2 3">KMU-50</strain>
    </source>
</reference>
<gene>
    <name evidence="2" type="ORF">O2N63_03415</name>
</gene>
<dbReference type="InterPro" id="IPR039422">
    <property type="entry name" value="MarR/SlyA-like"/>
</dbReference>
<dbReference type="SMART" id="SM00347">
    <property type="entry name" value="HTH_MARR"/>
    <property type="match status" value="1"/>
</dbReference>
<dbReference type="EMBL" id="JAQIIO010000001">
    <property type="protein sequence ID" value="MDA5093127.1"/>
    <property type="molecule type" value="Genomic_DNA"/>
</dbReference>
<dbReference type="InterPro" id="IPR000835">
    <property type="entry name" value="HTH_MarR-typ"/>
</dbReference>
<evidence type="ECO:0000313" key="2">
    <source>
        <dbReference type="EMBL" id="MDA5093127.1"/>
    </source>
</evidence>
<protein>
    <submittedName>
        <fullName evidence="2">MarR family transcriptional regulator</fullName>
    </submittedName>
</protein>
<evidence type="ECO:0000313" key="3">
    <source>
        <dbReference type="Proteomes" id="UP001528040"/>
    </source>
</evidence>
<dbReference type="PANTHER" id="PTHR33164:SF57">
    <property type="entry name" value="MARR-FAMILY TRANSCRIPTIONAL REGULATOR"/>
    <property type="match status" value="1"/>
</dbReference>
<keyword evidence="3" id="KW-1185">Reference proteome</keyword>
<feature type="domain" description="HTH marR-type" evidence="1">
    <location>
        <begin position="15"/>
        <end position="150"/>
    </location>
</feature>
<dbReference type="Pfam" id="PF01047">
    <property type="entry name" value="MarR"/>
    <property type="match status" value="1"/>
</dbReference>
<dbReference type="PANTHER" id="PTHR33164">
    <property type="entry name" value="TRANSCRIPTIONAL REGULATOR, MARR FAMILY"/>
    <property type="match status" value="1"/>
</dbReference>